<dbReference type="InterPro" id="IPR038063">
    <property type="entry name" value="Transpep_catalytic_dom"/>
</dbReference>
<dbReference type="GO" id="GO:0005576">
    <property type="term" value="C:extracellular region"/>
    <property type="evidence" value="ECO:0007669"/>
    <property type="project" value="TreeGrafter"/>
</dbReference>
<dbReference type="PANTHER" id="PTHR30582:SF2">
    <property type="entry name" value="L,D-TRANSPEPTIDASE YCIB-RELATED"/>
    <property type="match status" value="1"/>
</dbReference>
<keyword evidence="3 6" id="KW-0133">Cell shape</keyword>
<protein>
    <recommendedName>
        <fullName evidence="9">L,D-TPase catalytic domain-containing protein</fullName>
    </recommendedName>
</protein>
<evidence type="ECO:0000256" key="6">
    <source>
        <dbReference type="PROSITE-ProRule" id="PRU01373"/>
    </source>
</evidence>
<dbReference type="GO" id="GO:0071972">
    <property type="term" value="F:peptidoglycan L,D-transpeptidase activity"/>
    <property type="evidence" value="ECO:0007669"/>
    <property type="project" value="TreeGrafter"/>
</dbReference>
<evidence type="ECO:0000256" key="5">
    <source>
        <dbReference type="ARBA" id="ARBA00023316"/>
    </source>
</evidence>
<dbReference type="InterPro" id="IPR005490">
    <property type="entry name" value="LD_TPept_cat_dom"/>
</dbReference>
<accession>A0A455SR42</accession>
<gene>
    <name evidence="10" type="ORF">KTC_48370</name>
</gene>
<evidence type="ECO:0000259" key="9">
    <source>
        <dbReference type="PROSITE" id="PS52029"/>
    </source>
</evidence>
<keyword evidence="4 6" id="KW-0573">Peptidoglycan synthesis</keyword>
<feature type="region of interest" description="Disordered" evidence="7">
    <location>
        <begin position="37"/>
        <end position="60"/>
    </location>
</feature>
<dbReference type="Gene3D" id="2.40.440.10">
    <property type="entry name" value="L,D-transpeptidase catalytic domain-like"/>
    <property type="match status" value="1"/>
</dbReference>
<proteinExistence type="predicted"/>
<dbReference type="Pfam" id="PF03734">
    <property type="entry name" value="YkuD"/>
    <property type="match status" value="1"/>
</dbReference>
<dbReference type="GO" id="GO:0018104">
    <property type="term" value="P:peptidoglycan-protein cross-linking"/>
    <property type="evidence" value="ECO:0007669"/>
    <property type="project" value="TreeGrafter"/>
</dbReference>
<feature type="compositionally biased region" description="Low complexity" evidence="7">
    <location>
        <begin position="44"/>
        <end position="58"/>
    </location>
</feature>
<dbReference type="GO" id="GO:0071555">
    <property type="term" value="P:cell wall organization"/>
    <property type="evidence" value="ECO:0007669"/>
    <property type="project" value="UniProtKB-UniRule"/>
</dbReference>
<name>A0A455SR42_9CHLR</name>
<sequence length="386" mass="44228">MIWKKMQMNGRKHTRRAALVGGIHLSLLALLSACSPERAQGNQPPSETKTTPTPTISPGLTKQGEEQLALFQKRLEWLTKAKKDNSTYKQQYEADRQALQSAKTDSAYQKALNILKKHLDDCEMPALQAEIIVRRDQLQQEVEQWGKENYYQNPSSGIKYALGFEYGVEGAVWQINQGLEGNKTLQDGIWYFVQGEVTLEAYRQMVKDLDMYELHFQYMKQNRKDTTPYDQPHEVDLQMMKRYGKMNERVIVVSLAEQVMRAYENGVLKKAMYTTTGRPEFPAVPGKWHVLTKKSPDLFTSSAPPGSPMAYPPTHLNYTVRYCYPEYYLHDSDWRLDYGPGTQFPHVDSSGNESASTGSHGCINFPVAEMSWIYEFTDINTCILVY</sequence>
<dbReference type="InterPro" id="IPR050979">
    <property type="entry name" value="LD-transpeptidase"/>
</dbReference>
<feature type="signal peptide" evidence="8">
    <location>
        <begin position="1"/>
        <end position="39"/>
    </location>
</feature>
<evidence type="ECO:0000256" key="2">
    <source>
        <dbReference type="ARBA" id="ARBA00022679"/>
    </source>
</evidence>
<evidence type="ECO:0000256" key="3">
    <source>
        <dbReference type="ARBA" id="ARBA00022960"/>
    </source>
</evidence>
<feature type="domain" description="L,D-TPase catalytic" evidence="9">
    <location>
        <begin position="249"/>
        <end position="386"/>
    </location>
</feature>
<evidence type="ECO:0000256" key="4">
    <source>
        <dbReference type="ARBA" id="ARBA00022984"/>
    </source>
</evidence>
<dbReference type="UniPathway" id="UPA00219"/>
<dbReference type="AlphaFoldDB" id="A0A455SR42"/>
<evidence type="ECO:0000256" key="8">
    <source>
        <dbReference type="SAM" id="SignalP"/>
    </source>
</evidence>
<keyword evidence="8" id="KW-0732">Signal</keyword>
<organism evidence="10">
    <name type="scientific">Thermosporothrix sp. COM3</name>
    <dbReference type="NCBI Taxonomy" id="2490863"/>
    <lineage>
        <taxon>Bacteria</taxon>
        <taxon>Bacillati</taxon>
        <taxon>Chloroflexota</taxon>
        <taxon>Ktedonobacteria</taxon>
        <taxon>Ktedonobacterales</taxon>
        <taxon>Thermosporotrichaceae</taxon>
        <taxon>Thermosporothrix</taxon>
    </lineage>
</organism>
<evidence type="ECO:0000256" key="7">
    <source>
        <dbReference type="SAM" id="MobiDB-lite"/>
    </source>
</evidence>
<evidence type="ECO:0000256" key="1">
    <source>
        <dbReference type="ARBA" id="ARBA00004752"/>
    </source>
</evidence>
<feature type="active site" description="Proton donor/acceptor" evidence="6">
    <location>
        <position position="330"/>
    </location>
</feature>
<dbReference type="GO" id="GO:0008360">
    <property type="term" value="P:regulation of cell shape"/>
    <property type="evidence" value="ECO:0007669"/>
    <property type="project" value="UniProtKB-UniRule"/>
</dbReference>
<feature type="chain" id="PRO_5019742878" description="L,D-TPase catalytic domain-containing protein" evidence="8">
    <location>
        <begin position="40"/>
        <end position="386"/>
    </location>
</feature>
<dbReference type="EMBL" id="AP019376">
    <property type="protein sequence ID" value="BBH90086.1"/>
    <property type="molecule type" value="Genomic_DNA"/>
</dbReference>
<evidence type="ECO:0000313" key="10">
    <source>
        <dbReference type="EMBL" id="BBH90086.1"/>
    </source>
</evidence>
<keyword evidence="5 6" id="KW-0961">Cell wall biogenesis/degradation</keyword>
<reference evidence="10" key="1">
    <citation type="submission" date="2018-12" db="EMBL/GenBank/DDBJ databases">
        <title>Novel natural products biosynthetic potential of the class Ktedonobacteria.</title>
        <authorList>
            <person name="Zheng Y."/>
            <person name="Saitou A."/>
            <person name="Wang C.M."/>
            <person name="Toyoda A."/>
            <person name="Minakuchi Y."/>
            <person name="Sekiguchi Y."/>
            <person name="Ueda K."/>
            <person name="Takano H."/>
            <person name="Sakai Y."/>
            <person name="Yokota A."/>
            <person name="Yabe S."/>
        </authorList>
    </citation>
    <scope>NUCLEOTIDE SEQUENCE</scope>
    <source>
        <strain evidence="10">COM3</strain>
    </source>
</reference>
<dbReference type="SUPFAM" id="SSF141523">
    <property type="entry name" value="L,D-transpeptidase catalytic domain-like"/>
    <property type="match status" value="1"/>
</dbReference>
<dbReference type="GO" id="GO:0016740">
    <property type="term" value="F:transferase activity"/>
    <property type="evidence" value="ECO:0007669"/>
    <property type="project" value="UniProtKB-KW"/>
</dbReference>
<feature type="active site" description="Nucleophile" evidence="6">
    <location>
        <position position="362"/>
    </location>
</feature>
<dbReference type="PANTHER" id="PTHR30582">
    <property type="entry name" value="L,D-TRANSPEPTIDASE"/>
    <property type="match status" value="1"/>
</dbReference>
<dbReference type="PROSITE" id="PS52029">
    <property type="entry name" value="LD_TPASE"/>
    <property type="match status" value="1"/>
</dbReference>
<comment type="pathway">
    <text evidence="1 6">Cell wall biogenesis; peptidoglycan biosynthesis.</text>
</comment>
<dbReference type="CDD" id="cd16913">
    <property type="entry name" value="YkuD_like"/>
    <property type="match status" value="1"/>
</dbReference>
<keyword evidence="2" id="KW-0808">Transferase</keyword>
<dbReference type="PROSITE" id="PS51257">
    <property type="entry name" value="PROKAR_LIPOPROTEIN"/>
    <property type="match status" value="1"/>
</dbReference>